<dbReference type="PROSITE" id="PS50005">
    <property type="entry name" value="TPR"/>
    <property type="match status" value="1"/>
</dbReference>
<dbReference type="Gene3D" id="3.40.50.410">
    <property type="entry name" value="von Willebrand factor, type A domain"/>
    <property type="match status" value="1"/>
</dbReference>
<gene>
    <name evidence="4" type="ORF">EZM97_25475</name>
</gene>
<evidence type="ECO:0000313" key="5">
    <source>
        <dbReference type="Proteomes" id="UP000291822"/>
    </source>
</evidence>
<feature type="compositionally biased region" description="Basic and acidic residues" evidence="2">
    <location>
        <begin position="587"/>
        <end position="597"/>
    </location>
</feature>
<dbReference type="SUPFAM" id="SSF53300">
    <property type="entry name" value="vWA-like"/>
    <property type="match status" value="1"/>
</dbReference>
<accession>A0A4R0YNW1</accession>
<feature type="compositionally biased region" description="Basic and acidic residues" evidence="2">
    <location>
        <begin position="482"/>
        <end position="501"/>
    </location>
</feature>
<evidence type="ECO:0000256" key="1">
    <source>
        <dbReference type="PROSITE-ProRule" id="PRU00339"/>
    </source>
</evidence>
<name>A0A4R0YNW1_9GAMM</name>
<dbReference type="PANTHER" id="PTHR22550">
    <property type="entry name" value="SPORE GERMINATION PROTEIN"/>
    <property type="match status" value="1"/>
</dbReference>
<feature type="domain" description="VWFA" evidence="3">
    <location>
        <begin position="100"/>
        <end position="203"/>
    </location>
</feature>
<dbReference type="SUPFAM" id="SSF48452">
    <property type="entry name" value="TPR-like"/>
    <property type="match status" value="1"/>
</dbReference>
<evidence type="ECO:0000256" key="2">
    <source>
        <dbReference type="SAM" id="MobiDB-lite"/>
    </source>
</evidence>
<feature type="compositionally biased region" description="Basic and acidic residues" evidence="2">
    <location>
        <begin position="539"/>
        <end position="551"/>
    </location>
</feature>
<evidence type="ECO:0000259" key="3">
    <source>
        <dbReference type="Pfam" id="PF13519"/>
    </source>
</evidence>
<dbReference type="PANTHER" id="PTHR22550:SF14">
    <property type="entry name" value="VWFA DOMAIN-CONTAINING PROTEIN"/>
    <property type="match status" value="1"/>
</dbReference>
<dbReference type="Gene3D" id="1.25.40.10">
    <property type="entry name" value="Tetratricopeptide repeat domain"/>
    <property type="match status" value="1"/>
</dbReference>
<feature type="compositionally biased region" description="Low complexity" evidence="2">
    <location>
        <begin position="502"/>
        <end position="511"/>
    </location>
</feature>
<feature type="repeat" description="TPR" evidence="1">
    <location>
        <begin position="405"/>
        <end position="438"/>
    </location>
</feature>
<dbReference type="InterPro" id="IPR011990">
    <property type="entry name" value="TPR-like_helical_dom_sf"/>
</dbReference>
<feature type="compositionally biased region" description="Basic and acidic residues" evidence="2">
    <location>
        <begin position="567"/>
        <end position="578"/>
    </location>
</feature>
<keyword evidence="5" id="KW-1185">Reference proteome</keyword>
<keyword evidence="1" id="KW-0802">TPR repeat</keyword>
<reference evidence="4 5" key="1">
    <citation type="submission" date="2019-02" db="EMBL/GenBank/DDBJ databases">
        <title>Dyella amyloliquefaciens sp. nov., isolated from forest soil.</title>
        <authorList>
            <person name="Gao Z.-H."/>
            <person name="Qiu L.-H."/>
        </authorList>
    </citation>
    <scope>NUCLEOTIDE SEQUENCE [LARGE SCALE GENOMIC DNA]</scope>
    <source>
        <strain evidence="4 5">KACC 12747</strain>
    </source>
</reference>
<feature type="compositionally biased region" description="Basic and acidic residues" evidence="2">
    <location>
        <begin position="452"/>
        <end position="473"/>
    </location>
</feature>
<dbReference type="SMART" id="SM00028">
    <property type="entry name" value="TPR"/>
    <property type="match status" value="1"/>
</dbReference>
<evidence type="ECO:0000313" key="4">
    <source>
        <dbReference type="EMBL" id="TCI08016.1"/>
    </source>
</evidence>
<dbReference type="InterPro" id="IPR002035">
    <property type="entry name" value="VWF_A"/>
</dbReference>
<feature type="region of interest" description="Disordered" evidence="2">
    <location>
        <begin position="452"/>
        <end position="630"/>
    </location>
</feature>
<dbReference type="PROSITE" id="PS50293">
    <property type="entry name" value="TPR_REGION"/>
    <property type="match status" value="1"/>
</dbReference>
<dbReference type="InterPro" id="IPR036465">
    <property type="entry name" value="vWFA_dom_sf"/>
</dbReference>
<comment type="caution">
    <text evidence="4">The sequence shown here is derived from an EMBL/GenBank/DDBJ whole genome shotgun (WGS) entry which is preliminary data.</text>
</comment>
<dbReference type="Proteomes" id="UP000291822">
    <property type="component" value="Unassembled WGS sequence"/>
</dbReference>
<dbReference type="EMBL" id="SJTG01000004">
    <property type="protein sequence ID" value="TCI08016.1"/>
    <property type="molecule type" value="Genomic_DNA"/>
</dbReference>
<dbReference type="Pfam" id="PF00515">
    <property type="entry name" value="TPR_1"/>
    <property type="match status" value="1"/>
</dbReference>
<sequence>MIGMLQDFHFLRPLWLLGLLAVPVLWWMGSRRSAAQRELARLVDPELLPHVLYGKASTQRSPAMLMASAAALCALALAGPTWSRVDSPLYANQSAQVVAISLSQRMLARDVAPTRLDRAKLKARDLLDVNRDGLNGLIAYAGEAFAVAPLTNDAASLHDLLDALSPDTMPIEGDDAAQAIERGAQMIHDAKAGHGDVVLITDAVDKAAIDAAARVAQAGVTVSVLGIGTPQGAPIPLSDGSLVRGEHGDVRMARRDDASLEALADAGDGRFVLLSDDATDVKAIHDAMRSSGMGATVTDARGDEWQDRGAWFLLPLLPIAALAFRRGWVLVAALMFLPLASSPAQASGWTDLWKRPDQQAAQALKDGHAEQAQQLARDPAWRGVAAYRAAKYDEAAEALQQAKGADAAYNLGNTLAQQQKYKEAIVAYDRALKLDPRHQDALANRKAVEDWMREHPDQPQDKQKDDNDKKGQGKDGQSAGTPKDDKDQKSGKSDDKDDTKDQQNSASNQSQDPNGKGKDQPQQQGSSDSSPAKPQSAKEQAEQKAQAEKARQALQKQMDAAMQQKDAPAKQGKDDAHELGQLSADDPQSKLPDDVRRALQRVPDDPGALLRRKFELEYRQRHGASGEEGE</sequence>
<dbReference type="InterPro" id="IPR019734">
    <property type="entry name" value="TPR_rpt"/>
</dbReference>
<feature type="compositionally biased region" description="Low complexity" evidence="2">
    <location>
        <begin position="520"/>
        <end position="538"/>
    </location>
</feature>
<dbReference type="InterPro" id="IPR050768">
    <property type="entry name" value="UPF0353/GerABKA_families"/>
</dbReference>
<proteinExistence type="predicted"/>
<dbReference type="RefSeq" id="WP_131152041.1">
    <property type="nucleotide sequence ID" value="NZ_SJTG01000004.1"/>
</dbReference>
<dbReference type="Pfam" id="PF13519">
    <property type="entry name" value="VWA_2"/>
    <property type="match status" value="1"/>
</dbReference>
<organism evidence="4 5">
    <name type="scientific">Dyella soli</name>
    <dbReference type="NCBI Taxonomy" id="522319"/>
    <lineage>
        <taxon>Bacteria</taxon>
        <taxon>Pseudomonadati</taxon>
        <taxon>Pseudomonadota</taxon>
        <taxon>Gammaproteobacteria</taxon>
        <taxon>Lysobacterales</taxon>
        <taxon>Rhodanobacteraceae</taxon>
        <taxon>Dyella</taxon>
    </lineage>
</organism>
<dbReference type="AlphaFoldDB" id="A0A4R0YNW1"/>
<protein>
    <submittedName>
        <fullName evidence="4">VWA domain-containing protein</fullName>
    </submittedName>
</protein>